<accession>A0ABP4FAC2</accession>
<dbReference type="EMBL" id="BAAAKV010000014">
    <property type="protein sequence ID" value="GAA1163578.1"/>
    <property type="molecule type" value="Genomic_DNA"/>
</dbReference>
<name>A0ABP4FAC2_9ACTN</name>
<sequence>MKNGAPWVGDHVRDEVTGRTAIVTDVRSGRYVLRALHGVRQWTALDAGRLTVTVPLPENRPPRRPSARRHR</sequence>
<evidence type="ECO:0008006" key="3">
    <source>
        <dbReference type="Google" id="ProtNLM"/>
    </source>
</evidence>
<keyword evidence="2" id="KW-1185">Reference proteome</keyword>
<comment type="caution">
    <text evidence="1">The sequence shown here is derived from an EMBL/GenBank/DDBJ whole genome shotgun (WGS) entry which is preliminary data.</text>
</comment>
<evidence type="ECO:0000313" key="1">
    <source>
        <dbReference type="EMBL" id="GAA1163578.1"/>
    </source>
</evidence>
<gene>
    <name evidence="1" type="ORF">GCM10009654_20440</name>
</gene>
<organism evidence="1 2">
    <name type="scientific">Streptomyces hebeiensis</name>
    <dbReference type="NCBI Taxonomy" id="229486"/>
    <lineage>
        <taxon>Bacteria</taxon>
        <taxon>Bacillati</taxon>
        <taxon>Actinomycetota</taxon>
        <taxon>Actinomycetes</taxon>
        <taxon>Kitasatosporales</taxon>
        <taxon>Streptomycetaceae</taxon>
        <taxon>Streptomyces</taxon>
    </lineage>
</organism>
<reference evidence="2" key="1">
    <citation type="journal article" date="2019" name="Int. J. Syst. Evol. Microbiol.">
        <title>The Global Catalogue of Microorganisms (GCM) 10K type strain sequencing project: providing services to taxonomists for standard genome sequencing and annotation.</title>
        <authorList>
            <consortium name="The Broad Institute Genomics Platform"/>
            <consortium name="The Broad Institute Genome Sequencing Center for Infectious Disease"/>
            <person name="Wu L."/>
            <person name="Ma J."/>
        </authorList>
    </citation>
    <scope>NUCLEOTIDE SEQUENCE [LARGE SCALE GENOMIC DNA]</scope>
    <source>
        <strain evidence="2">JCM 12696</strain>
    </source>
</reference>
<dbReference type="Proteomes" id="UP001501371">
    <property type="component" value="Unassembled WGS sequence"/>
</dbReference>
<protein>
    <recommendedName>
        <fullName evidence="3">Transposase</fullName>
    </recommendedName>
</protein>
<proteinExistence type="predicted"/>
<evidence type="ECO:0000313" key="2">
    <source>
        <dbReference type="Proteomes" id="UP001501371"/>
    </source>
</evidence>